<dbReference type="RefSeq" id="WP_136357847.1">
    <property type="nucleotide sequence ID" value="NZ_CP046266.1"/>
</dbReference>
<dbReference type="EMBL" id="SSNT01000022">
    <property type="protein sequence ID" value="THF76119.1"/>
    <property type="molecule type" value="Genomic_DNA"/>
</dbReference>
<proteinExistence type="predicted"/>
<evidence type="ECO:0000313" key="1">
    <source>
        <dbReference type="EMBL" id="THF76119.1"/>
    </source>
</evidence>
<dbReference type="Proteomes" id="UP000310334">
    <property type="component" value="Unassembled WGS sequence"/>
</dbReference>
<keyword evidence="2" id="KW-1185">Reference proteome</keyword>
<comment type="caution">
    <text evidence="1">The sequence shown here is derived from an EMBL/GenBank/DDBJ whole genome shotgun (WGS) entry which is preliminary data.</text>
</comment>
<evidence type="ECO:0000313" key="2">
    <source>
        <dbReference type="Proteomes" id="UP000310334"/>
    </source>
</evidence>
<reference evidence="1 2" key="1">
    <citation type="submission" date="2019-04" db="EMBL/GenBank/DDBJ databases">
        <title>Bacillus sediminilitoris sp. nov., isolated from a tidal flat sediment on the East China Sea.</title>
        <authorList>
            <person name="Wei Y."/>
            <person name="Mao H."/>
            <person name="Fang J."/>
        </authorList>
    </citation>
    <scope>NUCLEOTIDE SEQUENCE [LARGE SCALE GENOMIC DNA]</scope>
    <source>
        <strain evidence="1 2">DSL-17</strain>
    </source>
</reference>
<protein>
    <submittedName>
        <fullName evidence="1">Uncharacterized protein</fullName>
    </submittedName>
</protein>
<sequence>MIYYMFSEKERRELEDLVLNELTIVNSLLRKVEGIDRGDVIKERALKEKQDLLLSLINKVSNYNQKKYNL</sequence>
<dbReference type="AlphaFoldDB" id="A0A4S4BMU2"/>
<dbReference type="OrthoDB" id="2888607at2"/>
<gene>
    <name evidence="1" type="ORF">E6W99_21905</name>
</gene>
<organism evidence="1 2">
    <name type="scientific">Metabacillus sediminilitoris</name>
    <dbReference type="NCBI Taxonomy" id="2567941"/>
    <lineage>
        <taxon>Bacteria</taxon>
        <taxon>Bacillati</taxon>
        <taxon>Bacillota</taxon>
        <taxon>Bacilli</taxon>
        <taxon>Bacillales</taxon>
        <taxon>Bacillaceae</taxon>
        <taxon>Metabacillus</taxon>
    </lineage>
</organism>
<name>A0A4S4BMU2_9BACI</name>
<accession>A0A4S4BMU2</accession>